<protein>
    <submittedName>
        <fullName evidence="1">Uncharacterized protein</fullName>
    </submittedName>
</protein>
<evidence type="ECO:0000313" key="1">
    <source>
        <dbReference type="EMBL" id="MBA4657086.1"/>
    </source>
</evidence>
<dbReference type="AlphaFoldDB" id="A0A7C9E5N6"/>
<organism evidence="1">
    <name type="scientific">Opuntia streptacantha</name>
    <name type="common">Prickly pear cactus</name>
    <name type="synonym">Opuntia cardona</name>
    <dbReference type="NCBI Taxonomy" id="393608"/>
    <lineage>
        <taxon>Eukaryota</taxon>
        <taxon>Viridiplantae</taxon>
        <taxon>Streptophyta</taxon>
        <taxon>Embryophyta</taxon>
        <taxon>Tracheophyta</taxon>
        <taxon>Spermatophyta</taxon>
        <taxon>Magnoliopsida</taxon>
        <taxon>eudicotyledons</taxon>
        <taxon>Gunneridae</taxon>
        <taxon>Pentapetalae</taxon>
        <taxon>Caryophyllales</taxon>
        <taxon>Cactineae</taxon>
        <taxon>Cactaceae</taxon>
        <taxon>Opuntioideae</taxon>
        <taxon>Opuntia</taxon>
    </lineage>
</organism>
<name>A0A7C9E5N6_OPUST</name>
<reference evidence="1" key="2">
    <citation type="submission" date="2020-07" db="EMBL/GenBank/DDBJ databases">
        <authorList>
            <person name="Vera ALvarez R."/>
            <person name="Arias-Moreno D.M."/>
            <person name="Jimenez-Jacinto V."/>
            <person name="Jimenez-Bremont J.F."/>
            <person name="Swaminathan K."/>
            <person name="Moose S.P."/>
            <person name="Guerrero-Gonzalez M.L."/>
            <person name="Marino-Ramirez L."/>
            <person name="Landsman D."/>
            <person name="Rodriguez-Kessler M."/>
            <person name="Delgado-Sanchez P."/>
        </authorList>
    </citation>
    <scope>NUCLEOTIDE SEQUENCE</scope>
    <source>
        <tissue evidence="1">Cladode</tissue>
    </source>
</reference>
<proteinExistence type="predicted"/>
<dbReference type="EMBL" id="GISG01194667">
    <property type="protein sequence ID" value="MBA4657086.1"/>
    <property type="molecule type" value="Transcribed_RNA"/>
</dbReference>
<accession>A0A7C9E5N6</accession>
<sequence length="101" mass="11482">MQTQSYYPTQPAKACISHNTSLDTKLQLKCINGASTTDYFLNKDASNRFHSNFMKYKPQGVKDTRTRNLKHSKSRGYKQVTLTQPSAKLNRSTRGIILKIA</sequence>
<reference evidence="1" key="1">
    <citation type="journal article" date="2013" name="J. Plant Res.">
        <title>Effect of fungi and light on seed germination of three Opuntia species from semiarid lands of central Mexico.</title>
        <authorList>
            <person name="Delgado-Sanchez P."/>
            <person name="Jimenez-Bremont J.F."/>
            <person name="Guerrero-Gonzalez Mde L."/>
            <person name="Flores J."/>
        </authorList>
    </citation>
    <scope>NUCLEOTIDE SEQUENCE</scope>
    <source>
        <tissue evidence="1">Cladode</tissue>
    </source>
</reference>